<sequence length="36" mass="4294">MTQKEALRGFFFLYYIVQNTQKKLSFLVILPLENIS</sequence>
<name>A0A8S5UEG8_9CAUD</name>
<dbReference type="EMBL" id="BK016074">
    <property type="protein sequence ID" value="DAF92836.1"/>
    <property type="molecule type" value="Genomic_DNA"/>
</dbReference>
<proteinExistence type="predicted"/>
<evidence type="ECO:0000313" key="1">
    <source>
        <dbReference type="EMBL" id="DAF92836.1"/>
    </source>
</evidence>
<protein>
    <submittedName>
        <fullName evidence="1">Uncharacterized protein</fullName>
    </submittedName>
</protein>
<organism evidence="1">
    <name type="scientific">Podoviridae sp. ctjVy23</name>
    <dbReference type="NCBI Taxonomy" id="2825271"/>
    <lineage>
        <taxon>Viruses</taxon>
        <taxon>Duplodnaviria</taxon>
        <taxon>Heunggongvirae</taxon>
        <taxon>Uroviricota</taxon>
        <taxon>Caudoviricetes</taxon>
    </lineage>
</organism>
<reference evidence="1" key="1">
    <citation type="journal article" date="2021" name="Proc. Natl. Acad. Sci. U.S.A.">
        <title>A Catalog of Tens of Thousands of Viruses from Human Metagenomes Reveals Hidden Associations with Chronic Diseases.</title>
        <authorList>
            <person name="Tisza M.J."/>
            <person name="Buck C.B."/>
        </authorList>
    </citation>
    <scope>NUCLEOTIDE SEQUENCE</scope>
    <source>
        <strain evidence="1">CtjVy23</strain>
    </source>
</reference>
<accession>A0A8S5UEG8</accession>